<dbReference type="Gene3D" id="3.90.1150.10">
    <property type="entry name" value="Aspartate Aminotransferase, domain 1"/>
    <property type="match status" value="1"/>
</dbReference>
<evidence type="ECO:0000313" key="1">
    <source>
        <dbReference type="EMBL" id="NMC62638.1"/>
    </source>
</evidence>
<dbReference type="InterPro" id="IPR015422">
    <property type="entry name" value="PyrdxlP-dep_Trfase_small"/>
</dbReference>
<dbReference type="InterPro" id="IPR015424">
    <property type="entry name" value="PyrdxlP-dep_Trfase"/>
</dbReference>
<sequence>SPLAVADWLGQKGIYVWDGNFYAYGVTRRLGLENQGGLVRVGAVHYNTLDEVHRLEEALHQFVSERE</sequence>
<gene>
    <name evidence="1" type="ORF">GYA55_05650</name>
</gene>
<feature type="non-terminal residue" evidence="1">
    <location>
        <position position="1"/>
    </location>
</feature>
<dbReference type="EMBL" id="JAAZON010000237">
    <property type="protein sequence ID" value="NMC62638.1"/>
    <property type="molecule type" value="Genomic_DNA"/>
</dbReference>
<accession>A0A7X9IJ22</accession>
<evidence type="ECO:0000313" key="2">
    <source>
        <dbReference type="Proteomes" id="UP000524246"/>
    </source>
</evidence>
<dbReference type="Proteomes" id="UP000524246">
    <property type="component" value="Unassembled WGS sequence"/>
</dbReference>
<name>A0A7X9IJ22_9DELT</name>
<organism evidence="1 2">
    <name type="scientific">SAR324 cluster bacterium</name>
    <dbReference type="NCBI Taxonomy" id="2024889"/>
    <lineage>
        <taxon>Bacteria</taxon>
        <taxon>Deltaproteobacteria</taxon>
        <taxon>SAR324 cluster</taxon>
    </lineage>
</organism>
<dbReference type="AlphaFoldDB" id="A0A7X9IJ22"/>
<proteinExistence type="predicted"/>
<comment type="caution">
    <text evidence="1">The sequence shown here is derived from an EMBL/GenBank/DDBJ whole genome shotgun (WGS) entry which is preliminary data.</text>
</comment>
<reference evidence="1 2" key="1">
    <citation type="journal article" date="2020" name="Biotechnol. Biofuels">
        <title>New insights from the biogas microbiome by comprehensive genome-resolved metagenomics of nearly 1600 species originating from multiple anaerobic digesters.</title>
        <authorList>
            <person name="Campanaro S."/>
            <person name="Treu L."/>
            <person name="Rodriguez-R L.M."/>
            <person name="Kovalovszki A."/>
            <person name="Ziels R.M."/>
            <person name="Maus I."/>
            <person name="Zhu X."/>
            <person name="Kougias P.G."/>
            <person name="Basile A."/>
            <person name="Luo G."/>
            <person name="Schluter A."/>
            <person name="Konstantinidis K.T."/>
            <person name="Angelidaki I."/>
        </authorList>
    </citation>
    <scope>NUCLEOTIDE SEQUENCE [LARGE SCALE GENOMIC DNA]</scope>
    <source>
        <strain evidence="1">AS27yjCOA_65</strain>
    </source>
</reference>
<protein>
    <submittedName>
        <fullName evidence="1">Cysteine desulfurase-like protein</fullName>
    </submittedName>
</protein>
<dbReference type="SUPFAM" id="SSF53383">
    <property type="entry name" value="PLP-dependent transferases"/>
    <property type="match status" value="1"/>
</dbReference>